<keyword evidence="3" id="KW-1185">Reference proteome</keyword>
<feature type="chain" id="PRO_5020381031" description="Pre-peptidase" evidence="1">
    <location>
        <begin position="24"/>
        <end position="329"/>
    </location>
</feature>
<evidence type="ECO:0000313" key="2">
    <source>
        <dbReference type="EMBL" id="TDP84185.1"/>
    </source>
</evidence>
<feature type="signal peptide" evidence="1">
    <location>
        <begin position="1"/>
        <end position="23"/>
    </location>
</feature>
<evidence type="ECO:0000313" key="3">
    <source>
        <dbReference type="Proteomes" id="UP000294547"/>
    </source>
</evidence>
<proteinExistence type="predicted"/>
<protein>
    <recommendedName>
        <fullName evidence="4">Pre-peptidase</fullName>
    </recommendedName>
</protein>
<reference evidence="2 3" key="1">
    <citation type="submission" date="2019-03" db="EMBL/GenBank/DDBJ databases">
        <title>Genomic Encyclopedia of Type Strains, Phase IV (KMG-IV): sequencing the most valuable type-strain genomes for metagenomic binning, comparative biology and taxonomic classification.</title>
        <authorList>
            <person name="Goeker M."/>
        </authorList>
    </citation>
    <scope>NUCLEOTIDE SEQUENCE [LARGE SCALE GENOMIC DNA]</scope>
    <source>
        <strain evidence="2 3">DSM 102969</strain>
    </source>
</reference>
<dbReference type="AlphaFoldDB" id="A0A4R6RDP1"/>
<dbReference type="Proteomes" id="UP000294547">
    <property type="component" value="Unassembled WGS sequence"/>
</dbReference>
<comment type="caution">
    <text evidence="2">The sequence shown here is derived from an EMBL/GenBank/DDBJ whole genome shotgun (WGS) entry which is preliminary data.</text>
</comment>
<organism evidence="2 3">
    <name type="scientific">Oharaeibacter diazotrophicus</name>
    <dbReference type="NCBI Taxonomy" id="1920512"/>
    <lineage>
        <taxon>Bacteria</taxon>
        <taxon>Pseudomonadati</taxon>
        <taxon>Pseudomonadota</taxon>
        <taxon>Alphaproteobacteria</taxon>
        <taxon>Hyphomicrobiales</taxon>
        <taxon>Pleomorphomonadaceae</taxon>
        <taxon>Oharaeibacter</taxon>
    </lineage>
</organism>
<keyword evidence="1" id="KW-0732">Signal</keyword>
<evidence type="ECO:0000256" key="1">
    <source>
        <dbReference type="SAM" id="SignalP"/>
    </source>
</evidence>
<gene>
    <name evidence="2" type="ORF">EDD54_2789</name>
</gene>
<evidence type="ECO:0008006" key="4">
    <source>
        <dbReference type="Google" id="ProtNLM"/>
    </source>
</evidence>
<dbReference type="EMBL" id="SNXY01000008">
    <property type="protein sequence ID" value="TDP84185.1"/>
    <property type="molecule type" value="Genomic_DNA"/>
</dbReference>
<sequence>MKASLGMIATAVALMATAGPAAAYDKAFLNGTTPYVDSKGRLVFDGMRVLGDGLTLKDAVRAVYRLDPVTLDFSLLSATVYKDVGVFSAEHMAKDVEPRQPTFRTGGRDNDPAYTYTFEAGEAPVRMVYRLKAGHSMSWIVWNQTAPYTLRFTGPGQSYVFTGEASQGVIVGALPILIDGTYTFTIAKAGAIPVTFDIQSYNANARAMIRLVDGTVIDETFRVNLKDYAKFVVGMKAGQTLALDKPTSDDIRIKLVDRFGSIIQNSTGLPLIFTAPRAGDYYVFVDNIRGWGGSYTATVRLTSPSTAAAGVAGSVGLDPASPMPVGAMR</sequence>
<accession>A0A4R6RDP1</accession>
<dbReference type="Gene3D" id="2.60.120.380">
    <property type="match status" value="1"/>
</dbReference>
<name>A0A4R6RDP1_9HYPH</name>